<keyword evidence="3" id="KW-0067">ATP-binding</keyword>
<dbReference type="RefSeq" id="WP_133396853.1">
    <property type="nucleotide sequence ID" value="NZ_SNAA01000009.1"/>
</dbReference>
<feature type="domain" description="Terminase large subunit gp17-like C-terminal" evidence="2">
    <location>
        <begin position="288"/>
        <end position="433"/>
    </location>
</feature>
<dbReference type="Gene3D" id="3.40.50.300">
    <property type="entry name" value="P-loop containing nucleotide triphosphate hydrolases"/>
    <property type="match status" value="1"/>
</dbReference>
<dbReference type="Pfam" id="PF03237">
    <property type="entry name" value="Terminase_6N"/>
    <property type="match status" value="1"/>
</dbReference>
<dbReference type="InterPro" id="IPR027417">
    <property type="entry name" value="P-loop_NTPase"/>
</dbReference>
<evidence type="ECO:0000256" key="1">
    <source>
        <dbReference type="ARBA" id="ARBA00022612"/>
    </source>
</evidence>
<reference evidence="3 4" key="1">
    <citation type="submission" date="2019-03" db="EMBL/GenBank/DDBJ databases">
        <title>Primorskyibacter sp. SS33 isolated from sediments.</title>
        <authorList>
            <person name="Xunke S."/>
        </authorList>
    </citation>
    <scope>NUCLEOTIDE SEQUENCE [LARGE SCALE GENOMIC DNA]</scope>
    <source>
        <strain evidence="3 4">SS33</strain>
    </source>
</reference>
<organism evidence="3 4">
    <name type="scientific">Palleronia sediminis</name>
    <dbReference type="NCBI Taxonomy" id="2547833"/>
    <lineage>
        <taxon>Bacteria</taxon>
        <taxon>Pseudomonadati</taxon>
        <taxon>Pseudomonadota</taxon>
        <taxon>Alphaproteobacteria</taxon>
        <taxon>Rhodobacterales</taxon>
        <taxon>Roseobacteraceae</taxon>
        <taxon>Palleronia</taxon>
    </lineage>
</organism>
<accession>A0A4V3B9K5</accession>
<dbReference type="OrthoDB" id="4519042at2"/>
<dbReference type="AlphaFoldDB" id="A0A4V3B9K5"/>
<dbReference type="InterPro" id="IPR035421">
    <property type="entry name" value="Terminase_6C"/>
</dbReference>
<dbReference type="EMBL" id="SNAA01000009">
    <property type="protein sequence ID" value="TDL79549.1"/>
    <property type="molecule type" value="Genomic_DNA"/>
</dbReference>
<gene>
    <name evidence="3" type="ORF">E2L08_09595</name>
</gene>
<dbReference type="Proteomes" id="UP000295701">
    <property type="component" value="Unassembled WGS sequence"/>
</dbReference>
<proteinExistence type="predicted"/>
<dbReference type="Pfam" id="PF17289">
    <property type="entry name" value="Terminase_6C"/>
    <property type="match status" value="1"/>
</dbReference>
<comment type="caution">
    <text evidence="3">The sequence shown here is derived from an EMBL/GenBank/DDBJ whole genome shotgun (WGS) entry which is preliminary data.</text>
</comment>
<evidence type="ECO:0000313" key="4">
    <source>
        <dbReference type="Proteomes" id="UP000295701"/>
    </source>
</evidence>
<keyword evidence="1" id="KW-1188">Viral release from host cell</keyword>
<evidence type="ECO:0000313" key="3">
    <source>
        <dbReference type="EMBL" id="TDL79549.1"/>
    </source>
</evidence>
<name>A0A4V3B9K5_9RHOB</name>
<keyword evidence="3" id="KW-0547">Nucleotide-binding</keyword>
<keyword evidence="4" id="KW-1185">Reference proteome</keyword>
<dbReference type="GO" id="GO:0005524">
    <property type="term" value="F:ATP binding"/>
    <property type="evidence" value="ECO:0007669"/>
    <property type="project" value="UniProtKB-KW"/>
</dbReference>
<sequence length="449" mass="47688">MSCADCAPPPVPLGGGAAAIAAAAPEVQAAFLSDLTEGELLALPYLFGFWAMRHQVPPPGDWRSWVILGGRGAGKTRAGAEWVRSMVEGPRPMDGGAARRMALVGETIEQVREVMVFGESGIMACAPPDRRPAWEATRKRLVWPNGAVAQVFSAHEPEALRGPQFDAAWVDELAKWRKAEAAWDMLQFCLRLGDLPRQCVTTTPRNVPVLKRLLAAPSTVVSRAATEANRANLAASFLAEVEARYGGTRLGRQELSGELLEEVEGALWTRAGLDGCRGGFAPARVVVAVDPPATGAGDACGIVVAGVSACGERAVVLEDASVEGASPDTWARAAVAAYHRHGADRLVAEVNQGGDMVETIVRQVDRTVSYRAVHASRGKVARSEPVAALYEQGRVVHRGRLDALEGEMCLMSVAGFQGAGSPDRVDALVWALTELMLRGPAARPLVRSL</sequence>
<protein>
    <submittedName>
        <fullName evidence="3">ATP-binding protein</fullName>
    </submittedName>
</protein>
<evidence type="ECO:0000259" key="2">
    <source>
        <dbReference type="Pfam" id="PF17289"/>
    </source>
</evidence>